<proteinExistence type="predicted"/>
<name>A0A365U5G5_9RHOB</name>
<gene>
    <name evidence="1" type="ORF">DRV85_18215</name>
</gene>
<reference evidence="1 2" key="1">
    <citation type="submission" date="2018-07" db="EMBL/GenBank/DDBJ databases">
        <title>Rhodosalinus sp. strain E84T genomic sequence and assembly.</title>
        <authorList>
            <person name="Liu Z.-W."/>
            <person name="Lu D.-C."/>
        </authorList>
    </citation>
    <scope>NUCLEOTIDE SEQUENCE [LARGE SCALE GENOMIC DNA]</scope>
    <source>
        <strain evidence="1 2">E84</strain>
    </source>
</reference>
<organism evidence="1 2">
    <name type="scientific">Rhodosalinus halophilus</name>
    <dbReference type="NCBI Taxonomy" id="2259333"/>
    <lineage>
        <taxon>Bacteria</taxon>
        <taxon>Pseudomonadati</taxon>
        <taxon>Pseudomonadota</taxon>
        <taxon>Alphaproteobacteria</taxon>
        <taxon>Rhodobacterales</taxon>
        <taxon>Paracoccaceae</taxon>
        <taxon>Rhodosalinus</taxon>
    </lineage>
</organism>
<dbReference type="AlphaFoldDB" id="A0A365U5G5"/>
<keyword evidence="2" id="KW-1185">Reference proteome</keyword>
<evidence type="ECO:0000313" key="1">
    <source>
        <dbReference type="EMBL" id="RBI82664.1"/>
    </source>
</evidence>
<sequence length="81" mass="8872">MTADPLLDVHAEFQTVLYAHPEAGGYPAQDFDKLFSSAFAQTLAFGLLLVREGSGRPVDATAYQHMPAEHPLMRTALRVLT</sequence>
<comment type="caution">
    <text evidence="1">The sequence shown here is derived from an EMBL/GenBank/DDBJ whole genome shotgun (WGS) entry which is preliminary data.</text>
</comment>
<evidence type="ECO:0000313" key="2">
    <source>
        <dbReference type="Proteomes" id="UP000253370"/>
    </source>
</evidence>
<dbReference type="Proteomes" id="UP000253370">
    <property type="component" value="Unassembled WGS sequence"/>
</dbReference>
<accession>A0A365U5G5</accession>
<protein>
    <submittedName>
        <fullName evidence="1">Uncharacterized protein</fullName>
    </submittedName>
</protein>
<dbReference type="EMBL" id="QNTQ01000030">
    <property type="protein sequence ID" value="RBI82664.1"/>
    <property type="molecule type" value="Genomic_DNA"/>
</dbReference>